<dbReference type="GO" id="GO:0005524">
    <property type="term" value="F:ATP binding"/>
    <property type="evidence" value="ECO:0007669"/>
    <property type="project" value="UniProtKB-KW"/>
</dbReference>
<sequence length="320" mass="38021">MYVGAANRLKSKRARQKIVAYVESYDDIAFWRTLLSDFEDETRYFEVMLPSKDSLAKGKKMVLMNNLGARLGQNMIACVDSDYDYLLQGATHTSRYINQNPYVFQTYAYAIENYQCYAEALHEVCVMATLNDHPLIDFEEYMRLYSQIAYPLFVWSVWFYRKHILSEFSLLDFCAVVKLEQVSVRHPERSLESMERKVSRKLRDLEHRHPDAIEEIEAMKKEFHQLGVHPDNTYLFIQGHHIMDCVVMKLLIPVCNVLRREREAEIHELAEHNMQFQNELTSYQRRQLPVEIVLRKHSSYKQSPLYKRLEEDVKKFLNQL</sequence>
<accession>J9GWY8</accession>
<comment type="caution">
    <text evidence="3">The sequence shown here is derived from an EMBL/GenBank/DDBJ whole genome shotgun (WGS) entry which is preliminary data.</text>
</comment>
<evidence type="ECO:0000313" key="3">
    <source>
        <dbReference type="EMBL" id="EJX05195.1"/>
    </source>
</evidence>
<reference evidence="3" key="1">
    <citation type="journal article" date="2012" name="PLoS ONE">
        <title>Gene sets for utilization of primary and secondary nutrition supplies in the distal gut of endangered iberian lynx.</title>
        <authorList>
            <person name="Alcaide M."/>
            <person name="Messina E."/>
            <person name="Richter M."/>
            <person name="Bargiela R."/>
            <person name="Peplies J."/>
            <person name="Huws S.A."/>
            <person name="Newbold C.J."/>
            <person name="Golyshin P.N."/>
            <person name="Simon M.A."/>
            <person name="Lopez G."/>
            <person name="Yakimov M.M."/>
            <person name="Ferrer M."/>
        </authorList>
    </citation>
    <scope>NUCLEOTIDE SEQUENCE</scope>
</reference>
<keyword evidence="3" id="KW-0547">Nucleotide-binding</keyword>
<organism evidence="3">
    <name type="scientific">gut metagenome</name>
    <dbReference type="NCBI Taxonomy" id="749906"/>
    <lineage>
        <taxon>unclassified sequences</taxon>
        <taxon>metagenomes</taxon>
        <taxon>organismal metagenomes</taxon>
    </lineage>
</organism>
<feature type="coiled-coil region" evidence="1">
    <location>
        <begin position="259"/>
        <end position="286"/>
    </location>
</feature>
<dbReference type="EMBL" id="AMCI01001548">
    <property type="protein sequence ID" value="EJX05195.1"/>
    <property type="molecule type" value="Genomic_DNA"/>
</dbReference>
<dbReference type="InterPro" id="IPR029492">
    <property type="entry name" value="DUF4435"/>
</dbReference>
<dbReference type="AlphaFoldDB" id="J9GWY8"/>
<name>J9GWY8_9ZZZZ</name>
<evidence type="ECO:0000259" key="2">
    <source>
        <dbReference type="Pfam" id="PF14491"/>
    </source>
</evidence>
<evidence type="ECO:0000256" key="1">
    <source>
        <dbReference type="SAM" id="Coils"/>
    </source>
</evidence>
<gene>
    <name evidence="3" type="ORF">EVA_06704</name>
</gene>
<proteinExistence type="predicted"/>
<dbReference type="Pfam" id="PF14491">
    <property type="entry name" value="DUF4435"/>
    <property type="match status" value="1"/>
</dbReference>
<keyword evidence="1" id="KW-0175">Coiled coil</keyword>
<feature type="domain" description="DUF4435" evidence="2">
    <location>
        <begin position="17"/>
        <end position="262"/>
    </location>
</feature>
<protein>
    <submittedName>
        <fullName evidence="3">ABC transporter ATP-binding protein</fullName>
    </submittedName>
</protein>
<keyword evidence="3" id="KW-0067">ATP-binding</keyword>